<evidence type="ECO:0000256" key="3">
    <source>
        <dbReference type="ARBA" id="ARBA00023163"/>
    </source>
</evidence>
<dbReference type="SUPFAM" id="SSF46689">
    <property type="entry name" value="Homeodomain-like"/>
    <property type="match status" value="1"/>
</dbReference>
<dbReference type="Proteomes" id="UP000838748">
    <property type="component" value="Unassembled WGS sequence"/>
</dbReference>
<dbReference type="SUPFAM" id="SSF48498">
    <property type="entry name" value="Tetracyclin repressor-like, C-terminal domain"/>
    <property type="match status" value="1"/>
</dbReference>
<evidence type="ECO:0000256" key="2">
    <source>
        <dbReference type="ARBA" id="ARBA00023125"/>
    </source>
</evidence>
<keyword evidence="3" id="KW-0804">Transcription</keyword>
<dbReference type="InterPro" id="IPR009057">
    <property type="entry name" value="Homeodomain-like_sf"/>
</dbReference>
<dbReference type="PANTHER" id="PTHR47506">
    <property type="entry name" value="TRANSCRIPTIONAL REGULATORY PROTEIN"/>
    <property type="match status" value="1"/>
</dbReference>
<dbReference type="Gene3D" id="1.10.10.60">
    <property type="entry name" value="Homeodomain-like"/>
    <property type="match status" value="1"/>
</dbReference>
<keyword evidence="1" id="KW-0805">Transcription regulation</keyword>
<gene>
    <name evidence="6" type="ORF">VMF7928_02239</name>
</gene>
<keyword evidence="2 4" id="KW-0238">DNA-binding</keyword>
<dbReference type="RefSeq" id="WP_237361543.1">
    <property type="nucleotide sequence ID" value="NZ_CAKLDM010000002.1"/>
</dbReference>
<comment type="caution">
    <text evidence="6">The sequence shown here is derived from an EMBL/GenBank/DDBJ whole genome shotgun (WGS) entry which is preliminary data.</text>
</comment>
<evidence type="ECO:0000259" key="5">
    <source>
        <dbReference type="PROSITE" id="PS50977"/>
    </source>
</evidence>
<name>A0ABM9A5F7_9VIBR</name>
<dbReference type="InterPro" id="IPR036271">
    <property type="entry name" value="Tet_transcr_reg_TetR-rel_C_sf"/>
</dbReference>
<dbReference type="PRINTS" id="PR00455">
    <property type="entry name" value="HTHTETR"/>
</dbReference>
<keyword evidence="7" id="KW-1185">Reference proteome</keyword>
<sequence length="192" mass="21813">MPWKPQHTLDTREKILSSAAELFTHRGYDGVGIDEIMSDAGLTRGVFYKYFSSKSDLYCDAILKAAQYSRSQLLLHCKGDGGLLEQVEQYLSVEHREGKLAYCPLAYLVTDIAHQDEKIRDTYTQIFRRFVIQLQEQASDQVNHEKAIQSAVMMIGGLAISRALNDESLAKEVLLSCQQQIETKNDQLEYSE</sequence>
<dbReference type="Pfam" id="PF00440">
    <property type="entry name" value="TetR_N"/>
    <property type="match status" value="1"/>
</dbReference>
<protein>
    <recommendedName>
        <fullName evidence="5">HTH tetR-type domain-containing protein</fullName>
    </recommendedName>
</protein>
<evidence type="ECO:0000313" key="6">
    <source>
        <dbReference type="EMBL" id="CAH0539551.1"/>
    </source>
</evidence>
<dbReference type="InterPro" id="IPR001647">
    <property type="entry name" value="HTH_TetR"/>
</dbReference>
<dbReference type="PROSITE" id="PS50977">
    <property type="entry name" value="HTH_TETR_2"/>
    <property type="match status" value="1"/>
</dbReference>
<feature type="domain" description="HTH tetR-type" evidence="5">
    <location>
        <begin position="9"/>
        <end position="69"/>
    </location>
</feature>
<evidence type="ECO:0000256" key="1">
    <source>
        <dbReference type="ARBA" id="ARBA00023015"/>
    </source>
</evidence>
<dbReference type="EMBL" id="CAKLDM010000002">
    <property type="protein sequence ID" value="CAH0539551.1"/>
    <property type="molecule type" value="Genomic_DNA"/>
</dbReference>
<feature type="DNA-binding region" description="H-T-H motif" evidence="4">
    <location>
        <begin position="32"/>
        <end position="51"/>
    </location>
</feature>
<dbReference type="Gene3D" id="1.10.357.10">
    <property type="entry name" value="Tetracycline Repressor, domain 2"/>
    <property type="match status" value="1"/>
</dbReference>
<accession>A0ABM9A5F7</accession>
<evidence type="ECO:0000256" key="4">
    <source>
        <dbReference type="PROSITE-ProRule" id="PRU00335"/>
    </source>
</evidence>
<reference evidence="6" key="1">
    <citation type="submission" date="2021-11" db="EMBL/GenBank/DDBJ databases">
        <authorList>
            <person name="Rodrigo-Torres L."/>
            <person name="Arahal R. D."/>
            <person name="Lucena T."/>
        </authorList>
    </citation>
    <scope>NUCLEOTIDE SEQUENCE</scope>
    <source>
        <strain evidence="6">CECT 7928</strain>
    </source>
</reference>
<organism evidence="6 7">
    <name type="scientific">Vibrio marisflavi CECT 7928</name>
    <dbReference type="NCBI Taxonomy" id="634439"/>
    <lineage>
        <taxon>Bacteria</taxon>
        <taxon>Pseudomonadati</taxon>
        <taxon>Pseudomonadota</taxon>
        <taxon>Gammaproteobacteria</taxon>
        <taxon>Vibrionales</taxon>
        <taxon>Vibrionaceae</taxon>
        <taxon>Vibrio</taxon>
    </lineage>
</organism>
<evidence type="ECO:0000313" key="7">
    <source>
        <dbReference type="Proteomes" id="UP000838748"/>
    </source>
</evidence>
<dbReference type="PANTHER" id="PTHR47506:SF7">
    <property type="entry name" value="TRANSCRIPTIONAL REGULATORY PROTEIN"/>
    <property type="match status" value="1"/>
</dbReference>
<proteinExistence type="predicted"/>